<feature type="compositionally biased region" description="Basic and acidic residues" evidence="1">
    <location>
        <begin position="37"/>
        <end position="46"/>
    </location>
</feature>
<reference evidence="3" key="1">
    <citation type="journal article" date="2008" name="Nat. Genet.">
        <title>The Pristionchus pacificus genome provides a unique perspective on nematode lifestyle and parasitism.</title>
        <authorList>
            <person name="Dieterich C."/>
            <person name="Clifton S.W."/>
            <person name="Schuster L.N."/>
            <person name="Chinwalla A."/>
            <person name="Delehaunty K."/>
            <person name="Dinkelacker I."/>
            <person name="Fulton L."/>
            <person name="Fulton R."/>
            <person name="Godfrey J."/>
            <person name="Minx P."/>
            <person name="Mitreva M."/>
            <person name="Roeseler W."/>
            <person name="Tian H."/>
            <person name="Witte H."/>
            <person name="Yang S.P."/>
            <person name="Wilson R.K."/>
            <person name="Sommer R.J."/>
        </authorList>
    </citation>
    <scope>NUCLEOTIDE SEQUENCE [LARGE SCALE GENOMIC DNA]</scope>
    <source>
        <strain evidence="3">PS312</strain>
    </source>
</reference>
<keyword evidence="3" id="KW-1185">Reference proteome</keyword>
<feature type="compositionally biased region" description="Basic and acidic residues" evidence="1">
    <location>
        <begin position="53"/>
        <end position="67"/>
    </location>
</feature>
<evidence type="ECO:0000256" key="1">
    <source>
        <dbReference type="SAM" id="MobiDB-lite"/>
    </source>
</evidence>
<organism evidence="2 3">
    <name type="scientific">Pristionchus pacificus</name>
    <name type="common">Parasitic nematode worm</name>
    <dbReference type="NCBI Taxonomy" id="54126"/>
    <lineage>
        <taxon>Eukaryota</taxon>
        <taxon>Metazoa</taxon>
        <taxon>Ecdysozoa</taxon>
        <taxon>Nematoda</taxon>
        <taxon>Chromadorea</taxon>
        <taxon>Rhabditida</taxon>
        <taxon>Rhabditina</taxon>
        <taxon>Diplogasteromorpha</taxon>
        <taxon>Diplogasteroidea</taxon>
        <taxon>Neodiplogasteridae</taxon>
        <taxon>Pristionchus</taxon>
    </lineage>
</organism>
<dbReference type="PANTHER" id="PTHR36944:SF4">
    <property type="entry name" value="CPG4 DOMAIN-CONTAINING PROTEIN"/>
    <property type="match status" value="1"/>
</dbReference>
<protein>
    <submittedName>
        <fullName evidence="2">Uncharacterized protein</fullName>
    </submittedName>
</protein>
<dbReference type="EnsemblMetazoa" id="PPA35568.1">
    <property type="protein sequence ID" value="PPA35568.1"/>
    <property type="gene ID" value="WBGene00273937"/>
</dbReference>
<reference evidence="2" key="2">
    <citation type="submission" date="2022-06" db="UniProtKB">
        <authorList>
            <consortium name="EnsemblMetazoa"/>
        </authorList>
    </citation>
    <scope>IDENTIFICATION</scope>
    <source>
        <strain evidence="2">PS312</strain>
    </source>
</reference>
<evidence type="ECO:0000313" key="3">
    <source>
        <dbReference type="Proteomes" id="UP000005239"/>
    </source>
</evidence>
<dbReference type="AlphaFoldDB" id="A0A2A6B5R6"/>
<dbReference type="PANTHER" id="PTHR36944">
    <property type="entry name" value="PROTEIN CBG02791-RELATED"/>
    <property type="match status" value="1"/>
</dbReference>
<accession>A0A8R1UP91</accession>
<feature type="region of interest" description="Disordered" evidence="1">
    <location>
        <begin position="36"/>
        <end position="67"/>
    </location>
</feature>
<evidence type="ECO:0000313" key="2">
    <source>
        <dbReference type="EnsemblMetazoa" id="PPA35568.1"/>
    </source>
</evidence>
<sequence>MPFTEAVVCCCHGARCELAQNDGYEVVPGSMFCPDQKVSREKEKSRKEKIRRGRDPKASRREDKKDASYESVLSYSEPVEKKKERKKRKYTMKNQNDIGCAEDLYLGAMAAYKAERETRKRSTFKLYHKFPRSNTLDGLDSNIHLMICYKTSRGNYIHFPILTRCRYDGKTLYFVEMKNSEEASMQFDSIEKLVSYYQAYPLIELKPNVSNFLGNNEDCVETCVNMMQKNNQMEQLSYPSHRSKDGQMTQESFKGICESFEKADRCLDSCSKSGNKEAEKIRMHTYAGIRYICIEKKDEFFHTLPCLSLHEPKAISKCSLQINESIKASTEFSNTVLNKESHHLRHRFESLCESLGNTVSCIEPITRENCGEDSADMMMKFIKIGFGSFEQVYSQLGISDQLPSACRSLLSPIKTNSKSARRTSNGSRINGFIALIMTSLALSLLH</sequence>
<dbReference type="Proteomes" id="UP000005239">
    <property type="component" value="Unassembled WGS sequence"/>
</dbReference>
<accession>A0A2A6B5R6</accession>
<name>A0A2A6B5R6_PRIPA</name>
<proteinExistence type="predicted"/>
<gene>
    <name evidence="2" type="primary">WBGene00273937</name>
</gene>